<reference evidence="3" key="1">
    <citation type="journal article" date="2019" name="Int. J. Syst. Evol. Microbiol.">
        <title>The Global Catalogue of Microorganisms (GCM) 10K type strain sequencing project: providing services to taxonomists for standard genome sequencing and annotation.</title>
        <authorList>
            <consortium name="The Broad Institute Genomics Platform"/>
            <consortium name="The Broad Institute Genome Sequencing Center for Infectious Disease"/>
            <person name="Wu L."/>
            <person name="Ma J."/>
        </authorList>
    </citation>
    <scope>NUCLEOTIDE SEQUENCE [LARGE SCALE GENOMIC DNA]</scope>
    <source>
        <strain evidence="3">JCM 31037</strain>
    </source>
</reference>
<protein>
    <submittedName>
        <fullName evidence="2">Uncharacterized protein</fullName>
    </submittedName>
</protein>
<evidence type="ECO:0000256" key="1">
    <source>
        <dbReference type="SAM" id="Coils"/>
    </source>
</evidence>
<dbReference type="Proteomes" id="UP001597260">
    <property type="component" value="Unassembled WGS sequence"/>
</dbReference>
<dbReference type="EMBL" id="JBHTMP010000006">
    <property type="protein sequence ID" value="MFD1320682.1"/>
    <property type="molecule type" value="Genomic_DNA"/>
</dbReference>
<organism evidence="2 3">
    <name type="scientific">Micromonospora sonneratiae</name>
    <dbReference type="NCBI Taxonomy" id="1184706"/>
    <lineage>
        <taxon>Bacteria</taxon>
        <taxon>Bacillati</taxon>
        <taxon>Actinomycetota</taxon>
        <taxon>Actinomycetes</taxon>
        <taxon>Micromonosporales</taxon>
        <taxon>Micromonosporaceae</taxon>
        <taxon>Micromonospora</taxon>
    </lineage>
</organism>
<sequence>MDFLLAFVVAGLAATGGWLVWGAGRFLSTWRRRRHELRLARIRATAEIQQKERELDLRERELANETYQDFVRRHPEVC</sequence>
<proteinExistence type="predicted"/>
<feature type="coiled-coil region" evidence="1">
    <location>
        <begin position="34"/>
        <end position="68"/>
    </location>
</feature>
<keyword evidence="1" id="KW-0175">Coiled coil</keyword>
<dbReference type="RefSeq" id="WP_377567914.1">
    <property type="nucleotide sequence ID" value="NZ_JBHTMP010000006.1"/>
</dbReference>
<name>A0ABW3Y8A1_9ACTN</name>
<evidence type="ECO:0000313" key="3">
    <source>
        <dbReference type="Proteomes" id="UP001597260"/>
    </source>
</evidence>
<comment type="caution">
    <text evidence="2">The sequence shown here is derived from an EMBL/GenBank/DDBJ whole genome shotgun (WGS) entry which is preliminary data.</text>
</comment>
<keyword evidence="3" id="KW-1185">Reference proteome</keyword>
<accession>A0ABW3Y8A1</accession>
<evidence type="ECO:0000313" key="2">
    <source>
        <dbReference type="EMBL" id="MFD1320682.1"/>
    </source>
</evidence>
<gene>
    <name evidence="2" type="ORF">ACFQ4H_06200</name>
</gene>